<feature type="domain" description="Lantibiotic biosynthesis protein dehydration" evidence="1">
    <location>
        <begin position="89"/>
        <end position="449"/>
    </location>
</feature>
<proteinExistence type="predicted"/>
<dbReference type="AlphaFoldDB" id="A0A454TUE4"/>
<dbReference type="Pfam" id="PF13575">
    <property type="entry name" value="DUF4135"/>
    <property type="match status" value="1"/>
</dbReference>
<dbReference type="OrthoDB" id="9148343at2"/>
<evidence type="ECO:0000313" key="2">
    <source>
        <dbReference type="EMBL" id="RNM08443.1"/>
    </source>
</evidence>
<comment type="caution">
    <text evidence="2">The sequence shown here is derived from an EMBL/GenBank/DDBJ whole genome shotgun (WGS) entry which is preliminary data.</text>
</comment>
<reference evidence="2 3" key="1">
    <citation type="submission" date="2018-10" db="EMBL/GenBank/DDBJ databases">
        <title>Draft Genome Sequence of Ralstonia pseudosolanacearum (R. solanacearum phylotype I) Strain Tg03 Isolated from Luffa cylindrica in China.</title>
        <authorList>
            <person name="Yuan G.-Q."/>
            <person name="Li Q.-Q."/>
            <person name="Zhang Y.-W."/>
        </authorList>
    </citation>
    <scope>NUCLEOTIDE SEQUENCE [LARGE SCALE GENOMIC DNA]</scope>
    <source>
        <strain evidence="2 3">Tg03</strain>
    </source>
</reference>
<sequence>MLISTLIEDAKILSDDDEVGLQHIAKAVIDRLQPERPSHPAVVVGLEQELIALYKRMCHPLKHAVEQHFGGLPANGLAQWMKGQLGRCSVLDRALHEQSRQLISEFIVVEHRYALDKLELRTRGLLVGDSELVSTRIASADKHHGQHVLKLGFSGQPAVYYKPRPGSGAQLLADVSNLLSHWGLHLGAAKILVRDGYHWMAEVPYHAALDNESARRFAFNGGVLYAVAHALNASDLHFENIIASLDGPVVVDCETLSQPRFSEPAAAYLLKRPREEHDDVTSLFLNFDHYGGQDIDYGGLSCVDFVFRADPNAGLQIALSSDRRQLVKHSSRSAVEVDGRRIAPAVEYFEAFIQGVRRASAVLTERKDELLKLIPPTSTFRVPLRATRVYAALLAERMSAICFSSYAANAWHSHLELDLFDAPPEFLSAARSIFEQEAIDLGVLDIPAAYVRADSRDLLLRDAVVQGVFDLSPLEVIRRRLSTLSDAGVEDQVATLRARLAKSLERRTARGEVGA</sequence>
<gene>
    <name evidence="2" type="ORF">EGA29_08215</name>
</gene>
<dbReference type="RefSeq" id="WP_081049922.1">
    <property type="nucleotide sequence ID" value="NZ_JAAWVG010000011.1"/>
</dbReference>
<accession>A0A454TUE4</accession>
<evidence type="ECO:0000313" key="3">
    <source>
        <dbReference type="Proteomes" id="UP000271222"/>
    </source>
</evidence>
<dbReference type="Proteomes" id="UP000271222">
    <property type="component" value="Unassembled WGS sequence"/>
</dbReference>
<organism evidence="2 3">
    <name type="scientific">Ralstonia pseudosolanacearum</name>
    <dbReference type="NCBI Taxonomy" id="1310165"/>
    <lineage>
        <taxon>Bacteria</taxon>
        <taxon>Pseudomonadati</taxon>
        <taxon>Pseudomonadota</taxon>
        <taxon>Betaproteobacteria</taxon>
        <taxon>Burkholderiales</taxon>
        <taxon>Burkholderiaceae</taxon>
        <taxon>Ralstonia</taxon>
        <taxon>Ralstonia solanacearum species complex</taxon>
    </lineage>
</organism>
<dbReference type="EMBL" id="RJTL01000010">
    <property type="protein sequence ID" value="RNM08443.1"/>
    <property type="molecule type" value="Genomic_DNA"/>
</dbReference>
<protein>
    <submittedName>
        <fullName evidence="2">DUF4135 domain-containing protein</fullName>
    </submittedName>
</protein>
<dbReference type="InterPro" id="IPR025410">
    <property type="entry name" value="Lant_dehyd"/>
</dbReference>
<evidence type="ECO:0000259" key="1">
    <source>
        <dbReference type="Pfam" id="PF13575"/>
    </source>
</evidence>
<name>A0A454TUE4_9RALS</name>